<evidence type="ECO:0000313" key="2">
    <source>
        <dbReference type="Proteomes" id="UP000268014"/>
    </source>
</evidence>
<evidence type="ECO:0000313" key="1">
    <source>
        <dbReference type="EMBL" id="VDO17136.1"/>
    </source>
</evidence>
<dbReference type="EMBL" id="UZAF01007109">
    <property type="protein sequence ID" value="VDO17136.1"/>
    <property type="molecule type" value="Genomic_DNA"/>
</dbReference>
<reference evidence="1 2" key="2">
    <citation type="submission" date="2018-11" db="EMBL/GenBank/DDBJ databases">
        <authorList>
            <consortium name="Pathogen Informatics"/>
        </authorList>
    </citation>
    <scope>NUCLEOTIDE SEQUENCE [LARGE SCALE GENOMIC DNA]</scope>
    <source>
        <strain evidence="1 2">MHpl1</strain>
    </source>
</reference>
<gene>
    <name evidence="1" type="ORF">HPLM_LOCUS2832</name>
</gene>
<name>A0A0N4VZW7_HAEPC</name>
<protein>
    <submittedName>
        <fullName evidence="3">Pecanex-like protein</fullName>
    </submittedName>
</protein>
<dbReference type="Proteomes" id="UP000268014">
    <property type="component" value="Unassembled WGS sequence"/>
</dbReference>
<reference evidence="3" key="1">
    <citation type="submission" date="2017-02" db="UniProtKB">
        <authorList>
            <consortium name="WormBaseParasite"/>
        </authorList>
    </citation>
    <scope>IDENTIFICATION</scope>
</reference>
<proteinExistence type="predicted"/>
<dbReference type="OrthoDB" id="29306at2759"/>
<sequence>MDIFLENLFTCSILQVNFLYSCSTDGIFTELIESEYRPFRIIPHIIPIVAIIVKDETPTVITSELGADWVDLNTVLRHSYSNIEQYSQVHNFVVASLADVYYQLNLLKCYVIEPQFFCDNVFWLLCDPFVTNVDECPYEDFAYHRFVQ</sequence>
<accession>A0A0N4VZW7</accession>
<evidence type="ECO:0000313" key="3">
    <source>
        <dbReference type="WBParaSite" id="HPLM_0000284101-mRNA-1"/>
    </source>
</evidence>
<organism evidence="3">
    <name type="scientific">Haemonchus placei</name>
    <name type="common">Barber's pole worm</name>
    <dbReference type="NCBI Taxonomy" id="6290"/>
    <lineage>
        <taxon>Eukaryota</taxon>
        <taxon>Metazoa</taxon>
        <taxon>Ecdysozoa</taxon>
        <taxon>Nematoda</taxon>
        <taxon>Chromadorea</taxon>
        <taxon>Rhabditida</taxon>
        <taxon>Rhabditina</taxon>
        <taxon>Rhabditomorpha</taxon>
        <taxon>Strongyloidea</taxon>
        <taxon>Trichostrongylidae</taxon>
        <taxon>Haemonchus</taxon>
    </lineage>
</organism>
<dbReference type="AlphaFoldDB" id="A0A0N4VZW7"/>
<dbReference type="WBParaSite" id="HPLM_0000284101-mRNA-1">
    <property type="protein sequence ID" value="HPLM_0000284101-mRNA-1"/>
    <property type="gene ID" value="HPLM_0000284101"/>
</dbReference>
<keyword evidence="2" id="KW-1185">Reference proteome</keyword>